<name>A0A6B0U2X1_IXORI</name>
<organism evidence="1">
    <name type="scientific">Ixodes ricinus</name>
    <name type="common">Common tick</name>
    <name type="synonym">Acarus ricinus</name>
    <dbReference type="NCBI Taxonomy" id="34613"/>
    <lineage>
        <taxon>Eukaryota</taxon>
        <taxon>Metazoa</taxon>
        <taxon>Ecdysozoa</taxon>
        <taxon>Arthropoda</taxon>
        <taxon>Chelicerata</taxon>
        <taxon>Arachnida</taxon>
        <taxon>Acari</taxon>
        <taxon>Parasitiformes</taxon>
        <taxon>Ixodida</taxon>
        <taxon>Ixodoidea</taxon>
        <taxon>Ixodidae</taxon>
        <taxon>Ixodinae</taxon>
        <taxon>Ixodes</taxon>
    </lineage>
</organism>
<protein>
    <submittedName>
        <fullName evidence="1">Putative secreted protein</fullName>
    </submittedName>
</protein>
<dbReference type="EMBL" id="GIFC01001454">
    <property type="protein sequence ID" value="MXU83537.1"/>
    <property type="molecule type" value="Transcribed_RNA"/>
</dbReference>
<proteinExistence type="predicted"/>
<sequence length="76" mass="7927">MSWLDLPGVVSVLASPSSSGKPPLDARRAFSSFSRSSGSILCGTVSVLRGTASVASEETRRFPVTSVSPASIFFFS</sequence>
<dbReference type="AlphaFoldDB" id="A0A6B0U2X1"/>
<accession>A0A6B0U2X1</accession>
<evidence type="ECO:0000313" key="1">
    <source>
        <dbReference type="EMBL" id="MXU83537.1"/>
    </source>
</evidence>
<reference evidence="1" key="1">
    <citation type="submission" date="2019-12" db="EMBL/GenBank/DDBJ databases">
        <title>An insight into the sialome of adult female Ixodes ricinus ticks feeding for 6 days.</title>
        <authorList>
            <person name="Perner J."/>
            <person name="Ribeiro J.M.C."/>
        </authorList>
    </citation>
    <scope>NUCLEOTIDE SEQUENCE</scope>
    <source>
        <strain evidence="1">Semi-engorged</strain>
        <tissue evidence="1">Salivary glands</tissue>
    </source>
</reference>